<reference evidence="2" key="1">
    <citation type="submission" date="2022-04" db="EMBL/GenBank/DDBJ databases">
        <title>Halocatena sp. nov., isolated from a salt lake.</title>
        <authorList>
            <person name="Cui H.-L."/>
        </authorList>
    </citation>
    <scope>NUCLEOTIDE SEQUENCE</scope>
    <source>
        <strain evidence="2">AD-1</strain>
        <plasmid evidence="2">unnamed2</plasmid>
    </source>
</reference>
<dbReference type="InterPro" id="IPR024747">
    <property type="entry name" value="Pyridox_Oxase-rel"/>
</dbReference>
<evidence type="ECO:0000313" key="2">
    <source>
        <dbReference type="EMBL" id="UPM44755.1"/>
    </source>
</evidence>
<protein>
    <submittedName>
        <fullName evidence="2">Pyridoxamine 5'-phosphate oxidase family protein</fullName>
    </submittedName>
</protein>
<keyword evidence="2" id="KW-0614">Plasmid</keyword>
<dbReference type="RefSeq" id="WP_247995409.1">
    <property type="nucleotide sequence ID" value="NZ_CP096021.1"/>
</dbReference>
<organism evidence="2 3">
    <name type="scientific">Halocatena salina</name>
    <dbReference type="NCBI Taxonomy" id="2934340"/>
    <lineage>
        <taxon>Archaea</taxon>
        <taxon>Methanobacteriati</taxon>
        <taxon>Methanobacteriota</taxon>
        <taxon>Stenosarchaea group</taxon>
        <taxon>Halobacteria</taxon>
        <taxon>Halobacteriales</taxon>
        <taxon>Natronomonadaceae</taxon>
        <taxon>Halocatena</taxon>
    </lineage>
</organism>
<dbReference type="Pfam" id="PF12900">
    <property type="entry name" value="Pyridox_ox_2"/>
    <property type="match status" value="1"/>
</dbReference>
<dbReference type="GO" id="GO:0070967">
    <property type="term" value="F:coenzyme F420 binding"/>
    <property type="evidence" value="ECO:0007669"/>
    <property type="project" value="TreeGrafter"/>
</dbReference>
<dbReference type="KEGG" id="haad:MW046_15245"/>
<dbReference type="GeneID" id="71929430"/>
<dbReference type="GO" id="GO:0005829">
    <property type="term" value="C:cytosol"/>
    <property type="evidence" value="ECO:0007669"/>
    <property type="project" value="TreeGrafter"/>
</dbReference>
<evidence type="ECO:0000313" key="3">
    <source>
        <dbReference type="Proteomes" id="UP000831768"/>
    </source>
</evidence>
<dbReference type="GO" id="GO:0016627">
    <property type="term" value="F:oxidoreductase activity, acting on the CH-CH group of donors"/>
    <property type="evidence" value="ECO:0007669"/>
    <property type="project" value="TreeGrafter"/>
</dbReference>
<dbReference type="SUPFAM" id="SSF50475">
    <property type="entry name" value="FMN-binding split barrel"/>
    <property type="match status" value="1"/>
</dbReference>
<name>A0A8U0A6J9_9EURY</name>
<dbReference type="InterPro" id="IPR052019">
    <property type="entry name" value="F420H2_bilvrd_red/Heme_oxyg"/>
</dbReference>
<accession>A0A8U0A6J9</accession>
<dbReference type="InterPro" id="IPR012349">
    <property type="entry name" value="Split_barrel_FMN-bd"/>
</dbReference>
<keyword evidence="1" id="KW-0560">Oxidoreductase</keyword>
<dbReference type="PANTHER" id="PTHR35176">
    <property type="entry name" value="HEME OXYGENASE HI_0854-RELATED"/>
    <property type="match status" value="1"/>
</dbReference>
<dbReference type="Proteomes" id="UP000831768">
    <property type="component" value="Plasmid unnamed2"/>
</dbReference>
<keyword evidence="3" id="KW-1185">Reference proteome</keyword>
<dbReference type="AlphaFoldDB" id="A0A8U0A6J9"/>
<dbReference type="Gene3D" id="2.30.110.10">
    <property type="entry name" value="Electron Transport, Fmn-binding Protein, Chain A"/>
    <property type="match status" value="1"/>
</dbReference>
<gene>
    <name evidence="2" type="ORF">MW046_15245</name>
</gene>
<sequence length="139" mass="15067">MGVPAAVEELIEDAKLMAHLATAVNGRPHVAPVWYAYDDGVLSVLTTGKKLTNIQQNPRVAVSIEKHTDGNAEWMATLLGTATVSDEATHVNEAAREIFPKYLGPDEETWPDYLRQALTDTPPESLVDIEIASATATQL</sequence>
<geneLocation type="plasmid" evidence="2 3">
    <name>unnamed2</name>
</geneLocation>
<dbReference type="PANTHER" id="PTHR35176:SF6">
    <property type="entry name" value="HEME OXYGENASE HI_0854-RELATED"/>
    <property type="match status" value="1"/>
</dbReference>
<proteinExistence type="predicted"/>
<evidence type="ECO:0000256" key="1">
    <source>
        <dbReference type="ARBA" id="ARBA00023002"/>
    </source>
</evidence>
<dbReference type="EMBL" id="CP096021">
    <property type="protein sequence ID" value="UPM44755.1"/>
    <property type="molecule type" value="Genomic_DNA"/>
</dbReference>